<evidence type="ECO:0000256" key="6">
    <source>
        <dbReference type="ARBA" id="ARBA00037968"/>
    </source>
</evidence>
<feature type="transmembrane region" description="Helical" evidence="7">
    <location>
        <begin position="365"/>
        <end position="386"/>
    </location>
</feature>
<comment type="similarity">
    <text evidence="6">Belongs to the major facilitator superfamily. Allantoate permease family.</text>
</comment>
<dbReference type="EMBL" id="PKFO01000004">
    <property type="protein sequence ID" value="PVH20666.1"/>
    <property type="molecule type" value="Genomic_DNA"/>
</dbReference>
<dbReference type="CDD" id="cd17327">
    <property type="entry name" value="MFS_FEN2_like"/>
    <property type="match status" value="1"/>
</dbReference>
<dbReference type="OrthoDB" id="6730379at2759"/>
<comment type="caution">
    <text evidence="8">The sequence shown here is derived from an EMBL/GenBank/DDBJ whole genome shotgun (WGS) entry which is preliminary data.</text>
</comment>
<evidence type="ECO:0000256" key="7">
    <source>
        <dbReference type="SAM" id="Phobius"/>
    </source>
</evidence>
<dbReference type="FunFam" id="1.20.1250.20:FF:000064">
    <property type="entry name" value="MFS allantoate transporter"/>
    <property type="match status" value="1"/>
</dbReference>
<feature type="transmembrane region" description="Helical" evidence="7">
    <location>
        <begin position="135"/>
        <end position="155"/>
    </location>
</feature>
<keyword evidence="9" id="KW-1185">Reference proteome</keyword>
<feature type="transmembrane region" description="Helical" evidence="7">
    <location>
        <begin position="452"/>
        <end position="476"/>
    </location>
</feature>
<dbReference type="AlphaFoldDB" id="A0A2V1AT34"/>
<dbReference type="SUPFAM" id="SSF103473">
    <property type="entry name" value="MFS general substrate transporter"/>
    <property type="match status" value="1"/>
</dbReference>
<feature type="transmembrane region" description="Helical" evidence="7">
    <location>
        <begin position="423"/>
        <end position="440"/>
    </location>
</feature>
<dbReference type="Proteomes" id="UP000244309">
    <property type="component" value="Unassembled WGS sequence"/>
</dbReference>
<evidence type="ECO:0000256" key="5">
    <source>
        <dbReference type="ARBA" id="ARBA00023136"/>
    </source>
</evidence>
<evidence type="ECO:0000256" key="2">
    <source>
        <dbReference type="ARBA" id="ARBA00022448"/>
    </source>
</evidence>
<evidence type="ECO:0000256" key="1">
    <source>
        <dbReference type="ARBA" id="ARBA00004141"/>
    </source>
</evidence>
<evidence type="ECO:0000313" key="9">
    <source>
        <dbReference type="Proteomes" id="UP000244309"/>
    </source>
</evidence>
<accession>A0A2V1AT34</accession>
<protein>
    <recommendedName>
        <fullName evidence="10">Major facilitator superfamily (MFS) profile domain-containing protein</fullName>
    </recommendedName>
</protein>
<feature type="transmembrane region" description="Helical" evidence="7">
    <location>
        <begin position="107"/>
        <end position="128"/>
    </location>
</feature>
<organism evidence="8 9">
    <name type="scientific">Candidozyma haemuli</name>
    <dbReference type="NCBI Taxonomy" id="45357"/>
    <lineage>
        <taxon>Eukaryota</taxon>
        <taxon>Fungi</taxon>
        <taxon>Dikarya</taxon>
        <taxon>Ascomycota</taxon>
        <taxon>Saccharomycotina</taxon>
        <taxon>Pichiomycetes</taxon>
        <taxon>Metschnikowiaceae</taxon>
        <taxon>Candidozyma</taxon>
    </lineage>
</organism>
<sequence>MSEKKSNSPSITDVDIENGITTYVSPHTGKPIHLKDTKDEALDYILSHDTEQPSLDEKTDRKLLFKIDCFLLPFICLLYAVQFMDKLSNSYAAIMGLREDLNMEGDMYSWTGSAFYIGYLVFEFPCAYTLQKFPVINTVCVYIIIWGIILCLHAVPGYEGFIALRTLLGAFESSVTPAFVIVTSQWYKKEEVFLRTALWFSFNGVGMMLGSGAIAYNLHANMNSYSIEAWKLIFIITGAITIALGIAIFFHIPNKPTKAWFLTEHEKRLVVERIRGNQQGFGNKTFKKYQLIEAFTDIKTWLYFFIGMSSNIPNGGLTNFGSILLNESFDYDVGQSLLVQVVFGVVEVVGCSLFAYCYRFYPKRLFWANAANVVVLMGLCLVAFAPGKHAQLAGYALFYLCPLVMICGLSSCASNVAGHTKKVTVNAIFLIGYCVGNLIGPQTFRDEQAPDYVGAKVAMVVCSAATTLFLVAVWVLMARENRVRDAAAGATGTNVEDFDKIENHEFADLTDKENPLFRYTI</sequence>
<dbReference type="PANTHER" id="PTHR43791:SF1">
    <property type="entry name" value="ALLANTOATE PERMEASE"/>
    <property type="match status" value="1"/>
</dbReference>
<dbReference type="GO" id="GO:0022857">
    <property type="term" value="F:transmembrane transporter activity"/>
    <property type="evidence" value="ECO:0007669"/>
    <property type="project" value="InterPro"/>
</dbReference>
<dbReference type="PANTHER" id="PTHR43791">
    <property type="entry name" value="PERMEASE-RELATED"/>
    <property type="match status" value="1"/>
</dbReference>
<evidence type="ECO:0000313" key="8">
    <source>
        <dbReference type="EMBL" id="PVH20666.1"/>
    </source>
</evidence>
<feature type="transmembrane region" description="Helical" evidence="7">
    <location>
        <begin position="230"/>
        <end position="252"/>
    </location>
</feature>
<feature type="transmembrane region" description="Helical" evidence="7">
    <location>
        <begin position="161"/>
        <end position="184"/>
    </location>
</feature>
<feature type="transmembrane region" description="Helical" evidence="7">
    <location>
        <begin position="196"/>
        <end position="218"/>
    </location>
</feature>
<feature type="transmembrane region" description="Helical" evidence="7">
    <location>
        <begin position="337"/>
        <end position="358"/>
    </location>
</feature>
<name>A0A2V1AT34_9ASCO</name>
<dbReference type="InterPro" id="IPR011701">
    <property type="entry name" value="MFS"/>
</dbReference>
<keyword evidence="3 7" id="KW-0812">Transmembrane</keyword>
<dbReference type="GO" id="GO:0016020">
    <property type="term" value="C:membrane"/>
    <property type="evidence" value="ECO:0007669"/>
    <property type="project" value="UniProtKB-SubCell"/>
</dbReference>
<feature type="transmembrane region" description="Helical" evidence="7">
    <location>
        <begin position="301"/>
        <end position="325"/>
    </location>
</feature>
<dbReference type="Gene3D" id="1.20.1250.20">
    <property type="entry name" value="MFS general substrate transporter like domains"/>
    <property type="match status" value="2"/>
</dbReference>
<dbReference type="GeneID" id="37009500"/>
<evidence type="ECO:0000256" key="4">
    <source>
        <dbReference type="ARBA" id="ARBA00022989"/>
    </source>
</evidence>
<evidence type="ECO:0008006" key="10">
    <source>
        <dbReference type="Google" id="ProtNLM"/>
    </source>
</evidence>
<dbReference type="RefSeq" id="XP_025341606.1">
    <property type="nucleotide sequence ID" value="XM_025487798.1"/>
</dbReference>
<dbReference type="STRING" id="45357.A0A2V1AT34"/>
<reference evidence="8 9" key="1">
    <citation type="submission" date="2017-12" db="EMBL/GenBank/DDBJ databases">
        <title>Genome Sequence of a Multidrug-Resistant Candida haemulonii Isolate from a Patient with Chronic Leg Ulcers in Israel.</title>
        <authorList>
            <person name="Chow N.A."/>
            <person name="Gade L."/>
            <person name="Batra D."/>
            <person name="Rowe L.A."/>
            <person name="Ben-Ami R."/>
            <person name="Loparev V.N."/>
            <person name="Litvintseva A.P."/>
        </authorList>
    </citation>
    <scope>NUCLEOTIDE SEQUENCE [LARGE SCALE GENOMIC DNA]</scope>
    <source>
        <strain evidence="8 9">B11899</strain>
    </source>
</reference>
<gene>
    <name evidence="8" type="ORF">CXQ85_004170</name>
</gene>
<evidence type="ECO:0000256" key="3">
    <source>
        <dbReference type="ARBA" id="ARBA00022692"/>
    </source>
</evidence>
<proteinExistence type="inferred from homology"/>
<feature type="transmembrane region" description="Helical" evidence="7">
    <location>
        <begin position="392"/>
        <end position="411"/>
    </location>
</feature>
<feature type="transmembrane region" description="Helical" evidence="7">
    <location>
        <begin position="63"/>
        <end position="81"/>
    </location>
</feature>
<keyword evidence="4 7" id="KW-1133">Transmembrane helix</keyword>
<keyword evidence="2" id="KW-0813">Transport</keyword>
<dbReference type="InterPro" id="IPR036259">
    <property type="entry name" value="MFS_trans_sf"/>
</dbReference>
<dbReference type="Pfam" id="PF07690">
    <property type="entry name" value="MFS_1"/>
    <property type="match status" value="1"/>
</dbReference>
<comment type="subcellular location">
    <subcellularLocation>
        <location evidence="1">Membrane</location>
        <topology evidence="1">Multi-pass membrane protein</topology>
    </subcellularLocation>
</comment>
<keyword evidence="5 7" id="KW-0472">Membrane</keyword>
<dbReference type="VEuPathDB" id="FungiDB:CXQ85_004170"/>